<dbReference type="Proteomes" id="UP000396835">
    <property type="component" value="Unassembled WGS sequence"/>
</dbReference>
<proteinExistence type="predicted"/>
<organism evidence="2 3">
    <name type="scientific">Prevotella heparinolytica</name>
    <dbReference type="NCBI Taxonomy" id="28113"/>
    <lineage>
        <taxon>Bacteria</taxon>
        <taxon>Pseudomonadati</taxon>
        <taxon>Bacteroidota</taxon>
        <taxon>Bacteroidia</taxon>
        <taxon>Bacteroidales</taxon>
        <taxon>Bacteroidaceae</taxon>
        <taxon>Bacteroides</taxon>
    </lineage>
</organism>
<name>A0A449I0T8_9BACE</name>
<dbReference type="AlphaFoldDB" id="A0A449I0T8"/>
<evidence type="ECO:0000313" key="2">
    <source>
        <dbReference type="EMBL" id="VFB13022.1"/>
    </source>
</evidence>
<sequence length="92" mass="10202">MDTTGANRISVPKASFLGEEEGVPRCGTTCSSVPDIRHLEEKGKRRVLSTENQANTHSSSKRDTQTVYCHVFSTSIERKCTKQNTAKSYILP</sequence>
<accession>A0A449I0T8</accession>
<reference evidence="2 3" key="1">
    <citation type="submission" date="2019-02" db="EMBL/GenBank/DDBJ databases">
        <authorList>
            <consortium name="Pathogen Informatics"/>
        </authorList>
    </citation>
    <scope>NUCLEOTIDE SEQUENCE [LARGE SCALE GENOMIC DNA]</scope>
    <source>
        <strain evidence="2 3">3012STDY7078512</strain>
    </source>
</reference>
<dbReference type="EMBL" id="CAACYH010000004">
    <property type="protein sequence ID" value="VFB13022.1"/>
    <property type="molecule type" value="Genomic_DNA"/>
</dbReference>
<gene>
    <name evidence="2" type="ORF">NCTC7812_00539</name>
</gene>
<evidence type="ECO:0000256" key="1">
    <source>
        <dbReference type="SAM" id="MobiDB-lite"/>
    </source>
</evidence>
<protein>
    <submittedName>
        <fullName evidence="2">Uncharacterized protein</fullName>
    </submittedName>
</protein>
<feature type="compositionally biased region" description="Polar residues" evidence="1">
    <location>
        <begin position="49"/>
        <end position="58"/>
    </location>
</feature>
<feature type="region of interest" description="Disordered" evidence="1">
    <location>
        <begin position="37"/>
        <end position="64"/>
    </location>
</feature>
<evidence type="ECO:0000313" key="3">
    <source>
        <dbReference type="Proteomes" id="UP000396835"/>
    </source>
</evidence>